<comment type="caution">
    <text evidence="1">The sequence shown here is derived from an EMBL/GenBank/DDBJ whole genome shotgun (WGS) entry which is preliminary data.</text>
</comment>
<dbReference type="EMBL" id="JACXVP010000005">
    <property type="protein sequence ID" value="KAG5607809.1"/>
    <property type="molecule type" value="Genomic_DNA"/>
</dbReference>
<organism evidence="1 2">
    <name type="scientific">Solanum commersonii</name>
    <name type="common">Commerson's wild potato</name>
    <name type="synonym">Commerson's nightshade</name>
    <dbReference type="NCBI Taxonomy" id="4109"/>
    <lineage>
        <taxon>Eukaryota</taxon>
        <taxon>Viridiplantae</taxon>
        <taxon>Streptophyta</taxon>
        <taxon>Embryophyta</taxon>
        <taxon>Tracheophyta</taxon>
        <taxon>Spermatophyta</taxon>
        <taxon>Magnoliopsida</taxon>
        <taxon>eudicotyledons</taxon>
        <taxon>Gunneridae</taxon>
        <taxon>Pentapetalae</taxon>
        <taxon>asterids</taxon>
        <taxon>lamiids</taxon>
        <taxon>Solanales</taxon>
        <taxon>Solanaceae</taxon>
        <taxon>Solanoideae</taxon>
        <taxon>Solaneae</taxon>
        <taxon>Solanum</taxon>
    </lineage>
</organism>
<dbReference type="Proteomes" id="UP000824120">
    <property type="component" value="Chromosome 5"/>
</dbReference>
<sequence>MAHLQGQTIPGASKPLVFPIFVCYSSRDFMVIGNFDIIFAKILHGPPLRPYYKVKRIPEQLWSQLVTIAKMAHLQRQIIPEEGNPPILPIFVCYSPLDFMLWSQLVTTAKTAQLQGQTIPGAVTQNSDVIISKNLHEPPLKP</sequence>
<evidence type="ECO:0000313" key="1">
    <source>
        <dbReference type="EMBL" id="KAG5607809.1"/>
    </source>
</evidence>
<gene>
    <name evidence="1" type="ORF">H5410_029301</name>
</gene>
<evidence type="ECO:0000313" key="2">
    <source>
        <dbReference type="Proteomes" id="UP000824120"/>
    </source>
</evidence>
<proteinExistence type="predicted"/>
<accession>A0A9J5Z4L2</accession>
<name>A0A9J5Z4L2_SOLCO</name>
<keyword evidence="2" id="KW-1185">Reference proteome</keyword>
<dbReference type="AlphaFoldDB" id="A0A9J5Z4L2"/>
<reference evidence="1 2" key="1">
    <citation type="submission" date="2020-09" db="EMBL/GenBank/DDBJ databases">
        <title>De no assembly of potato wild relative species, Solanum commersonii.</title>
        <authorList>
            <person name="Cho K."/>
        </authorList>
    </citation>
    <scope>NUCLEOTIDE SEQUENCE [LARGE SCALE GENOMIC DNA]</scope>
    <source>
        <strain evidence="1">LZ3.2</strain>
        <tissue evidence="1">Leaf</tissue>
    </source>
</reference>
<protein>
    <submittedName>
        <fullName evidence="1">Uncharacterized protein</fullName>
    </submittedName>
</protein>